<accession>A0A0C9UBU3</accession>
<evidence type="ECO:0000313" key="2">
    <source>
        <dbReference type="EMBL" id="KIJ26582.1"/>
    </source>
</evidence>
<dbReference type="HOGENOM" id="CLU_1950184_0_0_1"/>
<reference evidence="2 3" key="1">
    <citation type="submission" date="2014-06" db="EMBL/GenBank/DDBJ databases">
        <title>Evolutionary Origins and Diversification of the Mycorrhizal Mutualists.</title>
        <authorList>
            <consortium name="DOE Joint Genome Institute"/>
            <consortium name="Mycorrhizal Genomics Consortium"/>
            <person name="Kohler A."/>
            <person name="Kuo A."/>
            <person name="Nagy L.G."/>
            <person name="Floudas D."/>
            <person name="Copeland A."/>
            <person name="Barry K.W."/>
            <person name="Cichocki N."/>
            <person name="Veneault-Fourrey C."/>
            <person name="LaButti K."/>
            <person name="Lindquist E.A."/>
            <person name="Lipzen A."/>
            <person name="Lundell T."/>
            <person name="Morin E."/>
            <person name="Murat C."/>
            <person name="Riley R."/>
            <person name="Ohm R."/>
            <person name="Sun H."/>
            <person name="Tunlid A."/>
            <person name="Henrissat B."/>
            <person name="Grigoriev I.V."/>
            <person name="Hibbett D.S."/>
            <person name="Martin F."/>
        </authorList>
    </citation>
    <scope>NUCLEOTIDE SEQUENCE [LARGE SCALE GENOMIC DNA]</scope>
    <source>
        <strain evidence="2 3">SS14</strain>
    </source>
</reference>
<sequence>MFTLLRHSPNLEVHIHWPNLRRLSLTSTHISPSTATRFFERHPTITSLHISARSEYAVFIKRPEEEDEDYNPEETEEWNDGWNEDGTRKPEFEVKKECLPNCKDACVPKAVWKALFPGVTPTKRQISWG</sequence>
<evidence type="ECO:0000313" key="3">
    <source>
        <dbReference type="Proteomes" id="UP000054279"/>
    </source>
</evidence>
<name>A0A0C9UBU3_SPHS4</name>
<dbReference type="Proteomes" id="UP000054279">
    <property type="component" value="Unassembled WGS sequence"/>
</dbReference>
<evidence type="ECO:0000256" key="1">
    <source>
        <dbReference type="SAM" id="MobiDB-lite"/>
    </source>
</evidence>
<organism evidence="2 3">
    <name type="scientific">Sphaerobolus stellatus (strain SS14)</name>
    <dbReference type="NCBI Taxonomy" id="990650"/>
    <lineage>
        <taxon>Eukaryota</taxon>
        <taxon>Fungi</taxon>
        <taxon>Dikarya</taxon>
        <taxon>Basidiomycota</taxon>
        <taxon>Agaricomycotina</taxon>
        <taxon>Agaricomycetes</taxon>
        <taxon>Phallomycetidae</taxon>
        <taxon>Geastrales</taxon>
        <taxon>Sphaerobolaceae</taxon>
        <taxon>Sphaerobolus</taxon>
    </lineage>
</organism>
<dbReference type="AlphaFoldDB" id="A0A0C9UBU3"/>
<proteinExistence type="predicted"/>
<feature type="region of interest" description="Disordered" evidence="1">
    <location>
        <begin position="64"/>
        <end position="86"/>
    </location>
</feature>
<dbReference type="EMBL" id="KN837364">
    <property type="protein sequence ID" value="KIJ26582.1"/>
    <property type="molecule type" value="Genomic_DNA"/>
</dbReference>
<protein>
    <submittedName>
        <fullName evidence="2">Unplaced genomic scaffold SPHSTscaffold_289, whole genome shotgun sequence</fullName>
    </submittedName>
</protein>
<gene>
    <name evidence="2" type="ORF">M422DRAFT_38170</name>
</gene>
<feature type="compositionally biased region" description="Acidic residues" evidence="1">
    <location>
        <begin position="65"/>
        <end position="83"/>
    </location>
</feature>
<keyword evidence="3" id="KW-1185">Reference proteome</keyword>